<organism evidence="2">
    <name type="scientific">bioreactor metagenome</name>
    <dbReference type="NCBI Taxonomy" id="1076179"/>
    <lineage>
        <taxon>unclassified sequences</taxon>
        <taxon>metagenomes</taxon>
        <taxon>ecological metagenomes</taxon>
    </lineage>
</organism>
<evidence type="ECO:0000313" key="2">
    <source>
        <dbReference type="EMBL" id="MPN45003.1"/>
    </source>
</evidence>
<gene>
    <name evidence="2" type="ORF">SDC9_192570</name>
</gene>
<reference evidence="2" key="1">
    <citation type="submission" date="2019-08" db="EMBL/GenBank/DDBJ databases">
        <authorList>
            <person name="Kucharzyk K."/>
            <person name="Murdoch R.W."/>
            <person name="Higgins S."/>
            <person name="Loffler F."/>
        </authorList>
    </citation>
    <scope>NUCLEOTIDE SEQUENCE</scope>
</reference>
<dbReference type="InterPro" id="IPR002068">
    <property type="entry name" value="A-crystallin/Hsp20_dom"/>
</dbReference>
<dbReference type="Gene3D" id="2.60.40.790">
    <property type="match status" value="1"/>
</dbReference>
<comment type="caution">
    <text evidence="2">The sequence shown here is derived from an EMBL/GenBank/DDBJ whole genome shotgun (WGS) entry which is preliminary data.</text>
</comment>
<proteinExistence type="predicted"/>
<dbReference type="PANTHER" id="PTHR11527">
    <property type="entry name" value="HEAT-SHOCK PROTEIN 20 FAMILY MEMBER"/>
    <property type="match status" value="1"/>
</dbReference>
<dbReference type="PROSITE" id="PS01031">
    <property type="entry name" value="SHSP"/>
    <property type="match status" value="1"/>
</dbReference>
<accession>A0A645IC46</accession>
<name>A0A645IC46_9ZZZZ</name>
<dbReference type="Pfam" id="PF00011">
    <property type="entry name" value="HSP20"/>
    <property type="match status" value="1"/>
</dbReference>
<feature type="domain" description="SHSP" evidence="1">
    <location>
        <begin position="1"/>
        <end position="94"/>
    </location>
</feature>
<evidence type="ECO:0000259" key="1">
    <source>
        <dbReference type="PROSITE" id="PS01031"/>
    </source>
</evidence>
<dbReference type="SUPFAM" id="SSF49764">
    <property type="entry name" value="HSP20-like chaperones"/>
    <property type="match status" value="1"/>
</dbReference>
<dbReference type="EMBL" id="VSSQ01104577">
    <property type="protein sequence ID" value="MPN45003.1"/>
    <property type="molecule type" value="Genomic_DNA"/>
</dbReference>
<dbReference type="InterPro" id="IPR008978">
    <property type="entry name" value="HSP20-like_chaperone"/>
</dbReference>
<dbReference type="InterPro" id="IPR031107">
    <property type="entry name" value="Small_HSP"/>
</dbReference>
<dbReference type="AlphaFoldDB" id="A0A645IC46"/>
<sequence length="94" mass="10795">MPGFDKKDIKAELKDGYMTISATTDKNNDEKDKDGKYIRRERYYGSCSRSFYVGENVEESDIKARFENGILKLSVPKSEDKKAIENNKYIAIEG</sequence>
<dbReference type="CDD" id="cd06471">
    <property type="entry name" value="ACD_LpsHSP_like"/>
    <property type="match status" value="1"/>
</dbReference>
<protein>
    <recommendedName>
        <fullName evidence="1">SHSP domain-containing protein</fullName>
    </recommendedName>
</protein>